<dbReference type="GO" id="GO:0016301">
    <property type="term" value="F:kinase activity"/>
    <property type="evidence" value="ECO:0007669"/>
    <property type="project" value="UniProtKB-KW"/>
</dbReference>
<name>A0ABP7D6C0_9MICO</name>
<comment type="similarity">
    <text evidence="1">Belongs to the fructosamine kinase family.</text>
</comment>
<dbReference type="RefSeq" id="WP_344943978.1">
    <property type="nucleotide sequence ID" value="NZ_BAABDC010000002.1"/>
</dbReference>
<dbReference type="InterPro" id="IPR016477">
    <property type="entry name" value="Fructo-/Ketosamine-3-kinase"/>
</dbReference>
<dbReference type="Pfam" id="PF03881">
    <property type="entry name" value="Fructosamin_kin"/>
    <property type="match status" value="1"/>
</dbReference>
<comment type="caution">
    <text evidence="2">The sequence shown here is derived from an EMBL/GenBank/DDBJ whole genome shotgun (WGS) entry which is preliminary data.</text>
</comment>
<dbReference type="Proteomes" id="UP001501468">
    <property type="component" value="Unassembled WGS sequence"/>
</dbReference>
<keyword evidence="1" id="KW-0808">Transferase</keyword>
<gene>
    <name evidence="2" type="ORF">GCM10022399_15620</name>
</gene>
<dbReference type="Gene3D" id="3.30.200.20">
    <property type="entry name" value="Phosphorylase Kinase, domain 1"/>
    <property type="match status" value="1"/>
</dbReference>
<dbReference type="EMBL" id="BAABDC010000002">
    <property type="protein sequence ID" value="GAA3700051.1"/>
    <property type="molecule type" value="Genomic_DNA"/>
</dbReference>
<reference evidence="3" key="1">
    <citation type="journal article" date="2019" name="Int. J. Syst. Evol. Microbiol.">
        <title>The Global Catalogue of Microorganisms (GCM) 10K type strain sequencing project: providing services to taxonomists for standard genome sequencing and annotation.</title>
        <authorList>
            <consortium name="The Broad Institute Genomics Platform"/>
            <consortium name="The Broad Institute Genome Sequencing Center for Infectious Disease"/>
            <person name="Wu L."/>
            <person name="Ma J."/>
        </authorList>
    </citation>
    <scope>NUCLEOTIDE SEQUENCE [LARGE SCALE GENOMIC DNA]</scope>
    <source>
        <strain evidence="3">JCM 17125</strain>
    </source>
</reference>
<sequence>MVAVSSASPAHHRKSWSAAPTGFFEVEAAGLRWLAEALPHGGALVVDVRDVGAHHIDLARLRPASPTAEAAEALGRGLAVTHGMGASAFGSPPAGWSGDAWIGRQPQSNDPTASWGLFYAEQRVRPFVRRAVDRGHLDVAGAAVVDRVCDRLAAGDFDDERPPARIHGDLWSGNVVFTADGAVLIDPAAHGGHGLTDLAMLALFGCPGLDRISAAYQEAAGLASGWRGLVELHQLHPLAVHASSHGPAYAVQLVAVARPFT</sequence>
<dbReference type="SUPFAM" id="SSF56112">
    <property type="entry name" value="Protein kinase-like (PK-like)"/>
    <property type="match status" value="1"/>
</dbReference>
<proteinExistence type="inferred from homology"/>
<dbReference type="InterPro" id="IPR011009">
    <property type="entry name" value="Kinase-like_dom_sf"/>
</dbReference>
<evidence type="ECO:0000256" key="1">
    <source>
        <dbReference type="PIRNR" id="PIRNR006221"/>
    </source>
</evidence>
<evidence type="ECO:0000313" key="3">
    <source>
        <dbReference type="Proteomes" id="UP001501468"/>
    </source>
</evidence>
<accession>A0ABP7D6C0</accession>
<dbReference type="Gene3D" id="1.20.1270.240">
    <property type="match status" value="1"/>
</dbReference>
<keyword evidence="3" id="KW-1185">Reference proteome</keyword>
<dbReference type="PANTHER" id="PTHR12149:SF8">
    <property type="entry name" value="PROTEIN-RIBULOSAMINE 3-KINASE"/>
    <property type="match status" value="1"/>
</dbReference>
<protein>
    <submittedName>
        <fullName evidence="2">Fructosamine kinase family protein</fullName>
    </submittedName>
</protein>
<evidence type="ECO:0000313" key="2">
    <source>
        <dbReference type="EMBL" id="GAA3700051.1"/>
    </source>
</evidence>
<dbReference type="Gene3D" id="1.10.510.10">
    <property type="entry name" value="Transferase(Phosphotransferase) domain 1"/>
    <property type="match status" value="1"/>
</dbReference>
<keyword evidence="1 2" id="KW-0418">Kinase</keyword>
<dbReference type="PANTHER" id="PTHR12149">
    <property type="entry name" value="FRUCTOSAMINE 3 KINASE-RELATED PROTEIN"/>
    <property type="match status" value="1"/>
</dbReference>
<organism evidence="2 3">
    <name type="scientific">Terrabacter ginsenosidimutans</name>
    <dbReference type="NCBI Taxonomy" id="490575"/>
    <lineage>
        <taxon>Bacteria</taxon>
        <taxon>Bacillati</taxon>
        <taxon>Actinomycetota</taxon>
        <taxon>Actinomycetes</taxon>
        <taxon>Micrococcales</taxon>
        <taxon>Intrasporangiaceae</taxon>
        <taxon>Terrabacter</taxon>
    </lineage>
</organism>
<dbReference type="PIRSF" id="PIRSF006221">
    <property type="entry name" value="Ketosamine-3-kinase"/>
    <property type="match status" value="1"/>
</dbReference>